<accession>A0A974DJB1</accession>
<gene>
    <name evidence="2" type="ORF">XELAEV_18015153mg</name>
</gene>
<proteinExistence type="predicted"/>
<dbReference type="AlphaFoldDB" id="A0A974DJB1"/>
<name>A0A974DJB1_XENLA</name>
<feature type="compositionally biased region" description="Basic residues" evidence="1">
    <location>
        <begin position="1"/>
        <end position="13"/>
    </location>
</feature>
<dbReference type="EMBL" id="CM004469">
    <property type="protein sequence ID" value="OCT92096.1"/>
    <property type="molecule type" value="Genomic_DNA"/>
</dbReference>
<protein>
    <submittedName>
        <fullName evidence="2">Uncharacterized protein</fullName>
    </submittedName>
</protein>
<reference evidence="3" key="1">
    <citation type="journal article" date="2016" name="Nature">
        <title>Genome evolution in the allotetraploid frog Xenopus laevis.</title>
        <authorList>
            <person name="Session A.M."/>
            <person name="Uno Y."/>
            <person name="Kwon T."/>
            <person name="Chapman J.A."/>
            <person name="Toyoda A."/>
            <person name="Takahashi S."/>
            <person name="Fukui A."/>
            <person name="Hikosaka A."/>
            <person name="Suzuki A."/>
            <person name="Kondo M."/>
            <person name="van Heeringen S.J."/>
            <person name="Quigley I."/>
            <person name="Heinz S."/>
            <person name="Ogino H."/>
            <person name="Ochi H."/>
            <person name="Hellsten U."/>
            <person name="Lyons J.B."/>
            <person name="Simakov O."/>
            <person name="Putnam N."/>
            <person name="Stites J."/>
            <person name="Kuroki Y."/>
            <person name="Tanaka T."/>
            <person name="Michiue T."/>
            <person name="Watanabe M."/>
            <person name="Bogdanovic O."/>
            <person name="Lister R."/>
            <person name="Georgiou G."/>
            <person name="Paranjpe S.S."/>
            <person name="van Kruijsbergen I."/>
            <person name="Shu S."/>
            <person name="Carlson J."/>
            <person name="Kinoshita T."/>
            <person name="Ohta Y."/>
            <person name="Mawaribuchi S."/>
            <person name="Jenkins J."/>
            <person name="Grimwood J."/>
            <person name="Schmutz J."/>
            <person name="Mitros T."/>
            <person name="Mozaffari S.V."/>
            <person name="Suzuki Y."/>
            <person name="Haramoto Y."/>
            <person name="Yamamoto T.S."/>
            <person name="Takagi C."/>
            <person name="Heald R."/>
            <person name="Miller K."/>
            <person name="Haudenschild C."/>
            <person name="Kitzman J."/>
            <person name="Nakayama T."/>
            <person name="Izutsu Y."/>
            <person name="Robert J."/>
            <person name="Fortriede J."/>
            <person name="Burns K."/>
            <person name="Lotay V."/>
            <person name="Karimi K."/>
            <person name="Yasuoka Y."/>
            <person name="Dichmann D.S."/>
            <person name="Flajnik M.F."/>
            <person name="Houston D.W."/>
            <person name="Shendure J."/>
            <person name="DuPasquier L."/>
            <person name="Vize P.D."/>
            <person name="Zorn A.M."/>
            <person name="Ito M."/>
            <person name="Marcotte E.M."/>
            <person name="Wallingford J.B."/>
            <person name="Ito Y."/>
            <person name="Asashima M."/>
            <person name="Ueno N."/>
            <person name="Matsuda Y."/>
            <person name="Veenstra G.J."/>
            <person name="Fujiyama A."/>
            <person name="Harland R.M."/>
            <person name="Taira M."/>
            <person name="Rokhsar D.S."/>
        </authorList>
    </citation>
    <scope>NUCLEOTIDE SEQUENCE [LARGE SCALE GENOMIC DNA]</scope>
    <source>
        <strain evidence="3">J</strain>
    </source>
</reference>
<feature type="region of interest" description="Disordered" evidence="1">
    <location>
        <begin position="1"/>
        <end position="22"/>
    </location>
</feature>
<evidence type="ECO:0000256" key="1">
    <source>
        <dbReference type="SAM" id="MobiDB-lite"/>
    </source>
</evidence>
<sequence length="190" mass="21618">MKKRPVSKQATHHPSKDGCRRETVNLSVSSSKCIATLPNVQSAQQDMMGKIKRPQTDALTSKLHSLSASLHKKSILMAPSGHVTYFHFCKPNRPELRRDCTGRRAQWPHQDLSKEELASSFHEGHHHLVVHGVSCRQTNQKLPQAAERMQLYVYYQQTGRDTAKFKREEEESSCQFSSLRLQEDEGRGPA</sequence>
<dbReference type="Proteomes" id="UP000694892">
    <property type="component" value="Chromosome 2S"/>
</dbReference>
<evidence type="ECO:0000313" key="2">
    <source>
        <dbReference type="EMBL" id="OCT92096.1"/>
    </source>
</evidence>
<evidence type="ECO:0000313" key="3">
    <source>
        <dbReference type="Proteomes" id="UP000694892"/>
    </source>
</evidence>
<organism evidence="2 3">
    <name type="scientific">Xenopus laevis</name>
    <name type="common">African clawed frog</name>
    <dbReference type="NCBI Taxonomy" id="8355"/>
    <lineage>
        <taxon>Eukaryota</taxon>
        <taxon>Metazoa</taxon>
        <taxon>Chordata</taxon>
        <taxon>Craniata</taxon>
        <taxon>Vertebrata</taxon>
        <taxon>Euteleostomi</taxon>
        <taxon>Amphibia</taxon>
        <taxon>Batrachia</taxon>
        <taxon>Anura</taxon>
        <taxon>Pipoidea</taxon>
        <taxon>Pipidae</taxon>
        <taxon>Xenopodinae</taxon>
        <taxon>Xenopus</taxon>
        <taxon>Xenopus</taxon>
    </lineage>
</organism>